<sequence>MSHLHDDKIKFLEEMANQIRQDIIEELVAAGSGHTAGPLGMTDIFTALYFHILKHDPKNPEWEERDRLILSNGHICPVRYAAMARAGYFPVEELKTLRKFGTRLQGHPHRTALPGVETTSGPLGSGLSQAVGMAVAAKMDTRKPFDPSAPLRAGSAQGDGSKRAINIFCLMSDGEQECGQTWEAAMLAGKLKLDNLTALIDRNNIQIDGMTEDVMPLEPLRAKYEAFNWHVLEINGHDFEEIVNAFETAKAVYEKPVLIIAHTIPGKGIGGIEFDYKWHGIPPKPEEAKKFLAELRTLGGKIKSEHE</sequence>
<dbReference type="CDD" id="cd02012">
    <property type="entry name" value="TPP_TK"/>
    <property type="match status" value="1"/>
</dbReference>
<evidence type="ECO:0000256" key="3">
    <source>
        <dbReference type="ARBA" id="ARBA00023052"/>
    </source>
</evidence>
<evidence type="ECO:0000313" key="5">
    <source>
        <dbReference type="EMBL" id="OHA08486.1"/>
    </source>
</evidence>
<dbReference type="STRING" id="1802280.A3B37_00065"/>
<dbReference type="InterPro" id="IPR005474">
    <property type="entry name" value="Transketolase_N"/>
</dbReference>
<evidence type="ECO:0000256" key="2">
    <source>
        <dbReference type="ARBA" id="ARBA00007131"/>
    </source>
</evidence>
<dbReference type="Pfam" id="PF00456">
    <property type="entry name" value="Transketolase_N"/>
    <property type="match status" value="1"/>
</dbReference>
<name>A0A1G2LA22_9BACT</name>
<evidence type="ECO:0000259" key="4">
    <source>
        <dbReference type="Pfam" id="PF00456"/>
    </source>
</evidence>
<proteinExistence type="inferred from homology"/>
<feature type="domain" description="Transketolase N-terminal" evidence="4">
    <location>
        <begin position="14"/>
        <end position="290"/>
    </location>
</feature>
<evidence type="ECO:0000313" key="6">
    <source>
        <dbReference type="Proteomes" id="UP000176705"/>
    </source>
</evidence>
<evidence type="ECO:0000256" key="1">
    <source>
        <dbReference type="ARBA" id="ARBA00001964"/>
    </source>
</evidence>
<reference evidence="5 6" key="1">
    <citation type="journal article" date="2016" name="Nat. Commun.">
        <title>Thousands of microbial genomes shed light on interconnected biogeochemical processes in an aquifer system.</title>
        <authorList>
            <person name="Anantharaman K."/>
            <person name="Brown C.T."/>
            <person name="Hug L.A."/>
            <person name="Sharon I."/>
            <person name="Castelle C.J."/>
            <person name="Probst A.J."/>
            <person name="Thomas B.C."/>
            <person name="Singh A."/>
            <person name="Wilkins M.J."/>
            <person name="Karaoz U."/>
            <person name="Brodie E.L."/>
            <person name="Williams K.H."/>
            <person name="Hubbard S.S."/>
            <person name="Banfield J.F."/>
        </authorList>
    </citation>
    <scope>NUCLEOTIDE SEQUENCE [LARGE SCALE GENOMIC DNA]</scope>
</reference>
<dbReference type="Proteomes" id="UP000176705">
    <property type="component" value="Unassembled WGS sequence"/>
</dbReference>
<comment type="cofactor">
    <cofactor evidence="1">
        <name>thiamine diphosphate</name>
        <dbReference type="ChEBI" id="CHEBI:58937"/>
    </cofactor>
</comment>
<dbReference type="PANTHER" id="PTHR47514">
    <property type="entry name" value="TRANSKETOLASE N-TERMINAL SECTION-RELATED"/>
    <property type="match status" value="1"/>
</dbReference>
<dbReference type="InterPro" id="IPR029061">
    <property type="entry name" value="THDP-binding"/>
</dbReference>
<dbReference type="EMBL" id="MHQS01000015">
    <property type="protein sequence ID" value="OHA08486.1"/>
    <property type="molecule type" value="Genomic_DNA"/>
</dbReference>
<dbReference type="SUPFAM" id="SSF52518">
    <property type="entry name" value="Thiamin diphosphate-binding fold (THDP-binding)"/>
    <property type="match status" value="1"/>
</dbReference>
<organism evidence="5 6">
    <name type="scientific">Candidatus Sungbacteria bacterium RIFCSPLOWO2_01_FULL_59_16</name>
    <dbReference type="NCBI Taxonomy" id="1802280"/>
    <lineage>
        <taxon>Bacteria</taxon>
        <taxon>Candidatus Sungiibacteriota</taxon>
    </lineage>
</organism>
<gene>
    <name evidence="5" type="ORF">A3B37_00065</name>
</gene>
<comment type="similarity">
    <text evidence="2">Belongs to the transketolase family.</text>
</comment>
<dbReference type="Gene3D" id="3.40.50.970">
    <property type="match status" value="1"/>
</dbReference>
<dbReference type="PANTHER" id="PTHR47514:SF1">
    <property type="entry name" value="TRANSKETOLASE N-TERMINAL SECTION-RELATED"/>
    <property type="match status" value="1"/>
</dbReference>
<dbReference type="AlphaFoldDB" id="A0A1G2LA22"/>
<accession>A0A1G2LA22</accession>
<keyword evidence="3" id="KW-0786">Thiamine pyrophosphate</keyword>
<protein>
    <submittedName>
        <fullName evidence="5">Transketolase</fullName>
    </submittedName>
</protein>
<comment type="caution">
    <text evidence="5">The sequence shown here is derived from an EMBL/GenBank/DDBJ whole genome shotgun (WGS) entry which is preliminary data.</text>
</comment>